<feature type="transmembrane region" description="Helical" evidence="5">
    <location>
        <begin position="29"/>
        <end position="48"/>
    </location>
</feature>
<dbReference type="PANTHER" id="PTHR22923:SF62">
    <property type="entry name" value="CVP18"/>
    <property type="match status" value="1"/>
</dbReference>
<dbReference type="InterPro" id="IPR008983">
    <property type="entry name" value="Tumour_necrosis_fac-like_dom"/>
</dbReference>
<organism evidence="7 8">
    <name type="scientific">Daphnia galeata</name>
    <dbReference type="NCBI Taxonomy" id="27404"/>
    <lineage>
        <taxon>Eukaryota</taxon>
        <taxon>Metazoa</taxon>
        <taxon>Ecdysozoa</taxon>
        <taxon>Arthropoda</taxon>
        <taxon>Crustacea</taxon>
        <taxon>Branchiopoda</taxon>
        <taxon>Diplostraca</taxon>
        <taxon>Cladocera</taxon>
        <taxon>Anomopoda</taxon>
        <taxon>Daphniidae</taxon>
        <taxon>Daphnia</taxon>
    </lineage>
</organism>
<protein>
    <recommendedName>
        <fullName evidence="6">C1q domain-containing protein</fullName>
    </recommendedName>
</protein>
<sequence>MTTSAHLTENKRRETATRPFAEYLYYQKSFLNLLVCVIACLIVIGLSMEFEMGKLKEKVTQLLDETTREQEDLLRKCNTCSRIQSRNGRPASVIRNTAGDPKTCLEALTADPSLESGIFRIDPDGSGRGDDPIYVYCNMSTGSTSVLHDSEDVIDIDHCFDPGCYSRQIKYNATLRQITMLSELSNVCQQSIQIDCFNAAFEFNGIAYAFWNDRKGNPHYFWSGNNKNKSDGGRYHTCQCGLDGICKDKSLPCNCDSDLAIESSDFGTLTDKDLLPVTKLNFGRTVAPNSANRHTLGRFECSGNVVLDGMPSSCQDLWRIGHTLSGLYSIRGSTSNRVETVYCDFNKLPGDEGFQTWIGYTDIKSQNVYFSVERNTHHDSRYSKTTLPFEKEMINEGNAFNLKSGVFTAPRNGTYFFVFSTSADSFYGSLSLALELNDEDIASCKKNSHGFFHCSIPYTLKLKSGDRVQVSVKGGSLDNAIFVGFLIAEDIFPS</sequence>
<keyword evidence="8" id="KW-1185">Reference proteome</keyword>
<evidence type="ECO:0000313" key="7">
    <source>
        <dbReference type="EMBL" id="CAH0102576.1"/>
    </source>
</evidence>
<dbReference type="GO" id="GO:0005201">
    <property type="term" value="F:extracellular matrix structural constituent"/>
    <property type="evidence" value="ECO:0007669"/>
    <property type="project" value="InterPro"/>
</dbReference>
<dbReference type="SMART" id="SM00110">
    <property type="entry name" value="C1Q"/>
    <property type="match status" value="1"/>
</dbReference>
<gene>
    <name evidence="7" type="ORF">DGAL_LOCUS4996</name>
</gene>
<dbReference type="NCBIfam" id="NF040941">
    <property type="entry name" value="GGGWT_bact"/>
    <property type="match status" value="1"/>
</dbReference>
<dbReference type="Gene3D" id="2.60.120.1000">
    <property type="match status" value="1"/>
</dbReference>
<keyword evidence="4" id="KW-0176">Collagen</keyword>
<dbReference type="Pfam" id="PF01410">
    <property type="entry name" value="COLFI"/>
    <property type="match status" value="1"/>
</dbReference>
<evidence type="ECO:0000256" key="5">
    <source>
        <dbReference type="SAM" id="Phobius"/>
    </source>
</evidence>
<reference evidence="7" key="1">
    <citation type="submission" date="2021-11" db="EMBL/GenBank/DDBJ databases">
        <authorList>
            <person name="Schell T."/>
        </authorList>
    </citation>
    <scope>NUCLEOTIDE SEQUENCE</scope>
    <source>
        <strain evidence="7">M5</strain>
    </source>
</reference>
<dbReference type="InterPro" id="IPR001073">
    <property type="entry name" value="C1q_dom"/>
</dbReference>
<dbReference type="OrthoDB" id="6154955at2759"/>
<dbReference type="EMBL" id="CAKKLH010000087">
    <property type="protein sequence ID" value="CAH0102576.1"/>
    <property type="molecule type" value="Genomic_DNA"/>
</dbReference>
<feature type="domain" description="C1q" evidence="6">
    <location>
        <begin position="363"/>
        <end position="494"/>
    </location>
</feature>
<dbReference type="PROSITE" id="PS50871">
    <property type="entry name" value="C1Q"/>
    <property type="match status" value="1"/>
</dbReference>
<keyword evidence="5" id="KW-1133">Transmembrane helix</keyword>
<evidence type="ECO:0000256" key="4">
    <source>
        <dbReference type="ARBA" id="ARBA00023119"/>
    </source>
</evidence>
<comment type="caution">
    <text evidence="7">The sequence shown here is derived from an EMBL/GenBank/DDBJ whole genome shotgun (WGS) entry which is preliminary data.</text>
</comment>
<dbReference type="GO" id="GO:0005615">
    <property type="term" value="C:extracellular space"/>
    <property type="evidence" value="ECO:0007669"/>
    <property type="project" value="TreeGrafter"/>
</dbReference>
<evidence type="ECO:0000259" key="6">
    <source>
        <dbReference type="PROSITE" id="PS50871"/>
    </source>
</evidence>
<proteinExistence type="predicted"/>
<dbReference type="PANTHER" id="PTHR22923">
    <property type="entry name" value="CEREBELLIN-RELATED"/>
    <property type="match status" value="1"/>
</dbReference>
<dbReference type="SUPFAM" id="SSF49842">
    <property type="entry name" value="TNF-like"/>
    <property type="match status" value="1"/>
</dbReference>
<dbReference type="Proteomes" id="UP000789390">
    <property type="component" value="Unassembled WGS sequence"/>
</dbReference>
<keyword evidence="3" id="KW-0732">Signal</keyword>
<dbReference type="Gene3D" id="2.60.120.40">
    <property type="match status" value="1"/>
</dbReference>
<accession>A0A8J2WD66</accession>
<dbReference type="Pfam" id="PF00386">
    <property type="entry name" value="C1q"/>
    <property type="match status" value="1"/>
</dbReference>
<keyword evidence="2" id="KW-0964">Secreted</keyword>
<dbReference type="SUPFAM" id="SSF56496">
    <property type="entry name" value="Fibrinogen C-terminal domain-like"/>
    <property type="match status" value="1"/>
</dbReference>
<keyword evidence="5" id="KW-0472">Membrane</keyword>
<dbReference type="AlphaFoldDB" id="A0A8J2WD66"/>
<name>A0A8J2WD66_9CRUS</name>
<evidence type="ECO:0000256" key="3">
    <source>
        <dbReference type="ARBA" id="ARBA00022729"/>
    </source>
</evidence>
<evidence type="ECO:0000313" key="8">
    <source>
        <dbReference type="Proteomes" id="UP000789390"/>
    </source>
</evidence>
<comment type="subcellular location">
    <subcellularLocation>
        <location evidence="1">Secreted</location>
    </subcellularLocation>
</comment>
<dbReference type="InterPro" id="IPR036056">
    <property type="entry name" value="Fibrinogen-like_C"/>
</dbReference>
<evidence type="ECO:0000256" key="1">
    <source>
        <dbReference type="ARBA" id="ARBA00004613"/>
    </source>
</evidence>
<keyword evidence="5" id="KW-0812">Transmembrane</keyword>
<dbReference type="GO" id="GO:0005581">
    <property type="term" value="C:collagen trimer"/>
    <property type="evidence" value="ECO:0007669"/>
    <property type="project" value="UniProtKB-KW"/>
</dbReference>
<dbReference type="InterPro" id="IPR000885">
    <property type="entry name" value="Fib_collagen_C"/>
</dbReference>
<evidence type="ECO:0000256" key="2">
    <source>
        <dbReference type="ARBA" id="ARBA00022525"/>
    </source>
</evidence>
<dbReference type="InterPro" id="IPR050822">
    <property type="entry name" value="Cerebellin_Synaptic_Org"/>
</dbReference>